<evidence type="ECO:0000313" key="2">
    <source>
        <dbReference type="EMBL" id="MBB3943245.1"/>
    </source>
</evidence>
<organism evidence="2 3">
    <name type="scientific">Sphingorhabdus rigui</name>
    <dbReference type="NCBI Taxonomy" id="1282858"/>
    <lineage>
        <taxon>Bacteria</taxon>
        <taxon>Pseudomonadati</taxon>
        <taxon>Pseudomonadota</taxon>
        <taxon>Alphaproteobacteria</taxon>
        <taxon>Sphingomonadales</taxon>
        <taxon>Sphingomonadaceae</taxon>
        <taxon>Sphingorhabdus</taxon>
    </lineage>
</organism>
<feature type="chain" id="PRO_5032783769" evidence="1">
    <location>
        <begin position="25"/>
        <end position="367"/>
    </location>
</feature>
<dbReference type="GO" id="GO:0016491">
    <property type="term" value="F:oxidoreductase activity"/>
    <property type="evidence" value="ECO:0007669"/>
    <property type="project" value="InterPro"/>
</dbReference>
<dbReference type="InterPro" id="IPR006311">
    <property type="entry name" value="TAT_signal"/>
</dbReference>
<comment type="caution">
    <text evidence="2">The sequence shown here is derived from an EMBL/GenBank/DDBJ whole genome shotgun (WGS) entry which is preliminary data.</text>
</comment>
<feature type="signal peptide" evidence="1">
    <location>
        <begin position="1"/>
        <end position="24"/>
    </location>
</feature>
<dbReference type="AlphaFoldDB" id="A0A840B4X4"/>
<evidence type="ECO:0000313" key="3">
    <source>
        <dbReference type="Proteomes" id="UP000581447"/>
    </source>
</evidence>
<dbReference type="EMBL" id="JACIEA010000001">
    <property type="protein sequence ID" value="MBB3943245.1"/>
    <property type="molecule type" value="Genomic_DNA"/>
</dbReference>
<dbReference type="SUPFAM" id="SSF55469">
    <property type="entry name" value="FMN-dependent nitroreductase-like"/>
    <property type="match status" value="2"/>
</dbReference>
<evidence type="ECO:0000256" key="1">
    <source>
        <dbReference type="SAM" id="SignalP"/>
    </source>
</evidence>
<dbReference type="Gene3D" id="3.40.109.10">
    <property type="entry name" value="NADH Oxidase"/>
    <property type="match status" value="1"/>
</dbReference>
<dbReference type="NCBIfam" id="NF047509">
    <property type="entry name" value="Rv3131_FMN_oxido"/>
    <property type="match status" value="1"/>
</dbReference>
<dbReference type="InterPro" id="IPR000415">
    <property type="entry name" value="Nitroreductase-like"/>
</dbReference>
<dbReference type="PROSITE" id="PS51318">
    <property type="entry name" value="TAT"/>
    <property type="match status" value="1"/>
</dbReference>
<gene>
    <name evidence="2" type="ORF">GGR91_001467</name>
</gene>
<accession>A0A840B4X4</accession>
<dbReference type="Proteomes" id="UP000581447">
    <property type="component" value="Unassembled WGS sequence"/>
</dbReference>
<keyword evidence="1" id="KW-0732">Signal</keyword>
<reference evidence="2 3" key="1">
    <citation type="submission" date="2020-08" db="EMBL/GenBank/DDBJ databases">
        <title>Genomic Encyclopedia of Type Strains, Phase IV (KMG-IV): sequencing the most valuable type-strain genomes for metagenomic binning, comparative biology and taxonomic classification.</title>
        <authorList>
            <person name="Goeker M."/>
        </authorList>
    </citation>
    <scope>NUCLEOTIDE SEQUENCE [LARGE SCALE GENOMIC DNA]</scope>
    <source>
        <strain evidence="2 3">DSM 29050</strain>
    </source>
</reference>
<dbReference type="RefSeq" id="WP_221204225.1">
    <property type="nucleotide sequence ID" value="NZ_BAABBG010000002.1"/>
</dbReference>
<keyword evidence="3" id="KW-1185">Reference proteome</keyword>
<proteinExistence type="predicted"/>
<sequence length="367" mass="40108">MQSRRQFICQSTAAIALMPLVACARADAMDYQTAAAKLRADLPKNPDMQEMLRFATLAANGHNSQPWRFSINGSNASIIPDLSRRTPVVDPDDHHLFISLGCAAENLLLAGAAHGRPGELLFLNTDGGRIDIGLGRGKAEKSALYSAIPKRQTTRSIYQGGRISVADLADLEAAGNVEGVSIHIITDDRQREAVLDQVISANTQQMGNPDFVKEMKQWVRFNPDAALAKRDGLFSLSTGGPIAPTFVGRALFSQFWDVDAENKKYAAQIRSSPVVAVFTGDKANKDNWIKVGRSFQRFALQATALGLRHAHINQPIEVTSARQQFASWLGTPGSRPDLVIRLGYAPALPMSLRRPVTDVLIPWEISR</sequence>
<name>A0A840B4X4_9SPHN</name>
<protein>
    <submittedName>
        <fullName evidence="2">Nitroreductase</fullName>
    </submittedName>
</protein>